<proteinExistence type="predicted"/>
<reference evidence="1 2" key="1">
    <citation type="submission" date="2019-03" db="EMBL/GenBank/DDBJ databases">
        <title>Genomic analyses of the natural microbiome of Caenorhabditis elegans.</title>
        <authorList>
            <person name="Samuel B."/>
        </authorList>
    </citation>
    <scope>NUCLEOTIDE SEQUENCE [LARGE SCALE GENOMIC DNA]</scope>
    <source>
        <strain evidence="1 2">JUb89</strain>
    </source>
</reference>
<dbReference type="Proteomes" id="UP000294963">
    <property type="component" value="Unassembled WGS sequence"/>
</dbReference>
<protein>
    <submittedName>
        <fullName evidence="1">Uncharacterized protein</fullName>
    </submittedName>
</protein>
<keyword evidence="2" id="KW-1185">Reference proteome</keyword>
<dbReference type="AlphaFoldDB" id="A0A4R1XRN3"/>
<name>A0A4R1XRN3_ACICA</name>
<organism evidence="1 2">
    <name type="scientific">Acinetobacter calcoaceticus</name>
    <dbReference type="NCBI Taxonomy" id="471"/>
    <lineage>
        <taxon>Bacteria</taxon>
        <taxon>Pseudomonadati</taxon>
        <taxon>Pseudomonadota</taxon>
        <taxon>Gammaproteobacteria</taxon>
        <taxon>Moraxellales</taxon>
        <taxon>Moraxellaceae</taxon>
        <taxon>Acinetobacter</taxon>
        <taxon>Acinetobacter calcoaceticus/baumannii complex</taxon>
    </lineage>
</organism>
<dbReference type="EMBL" id="SLVJ01000025">
    <property type="protein sequence ID" value="TCM62333.1"/>
    <property type="molecule type" value="Genomic_DNA"/>
</dbReference>
<accession>A0A4R1XRN3</accession>
<dbReference type="OrthoDB" id="6686910at2"/>
<comment type="caution">
    <text evidence="1">The sequence shown here is derived from an EMBL/GenBank/DDBJ whole genome shotgun (WGS) entry which is preliminary data.</text>
</comment>
<sequence length="204" mass="23855">MKKRNKKYVPLAQKMQRQMASKLGLTYEFEMEFEIEVVNKAINEWRERYNVAEDEYCPEWVTIDTYQQQDLIIALKMQQLQDPTYWEIGIDSHFYDAELGKVHTIPFSVELPEMSHADLMNGCEVKVNRGGGLKTRWKGLQTEMIANWETEDLTGLELIKSQVFIKAEAKFKSAQMLKEFEYMISARDRGVLVQQLRNFGRAAA</sequence>
<evidence type="ECO:0000313" key="2">
    <source>
        <dbReference type="Proteomes" id="UP000294963"/>
    </source>
</evidence>
<evidence type="ECO:0000313" key="1">
    <source>
        <dbReference type="EMBL" id="TCM62333.1"/>
    </source>
</evidence>
<gene>
    <name evidence="1" type="ORF">EC844_12561</name>
</gene>